<feature type="active site" evidence="4">
    <location>
        <position position="135"/>
    </location>
</feature>
<dbReference type="GO" id="GO:0005509">
    <property type="term" value="F:calcium ion binding"/>
    <property type="evidence" value="ECO:0007669"/>
    <property type="project" value="InterPro"/>
</dbReference>
<evidence type="ECO:0000259" key="10">
    <source>
        <dbReference type="SMART" id="SM00085"/>
    </source>
</evidence>
<dbReference type="PANTHER" id="PTHR11716">
    <property type="entry name" value="PHOSPHOLIPASE A2 FAMILY MEMBER"/>
    <property type="match status" value="1"/>
</dbReference>
<feature type="disulfide bond" evidence="6">
    <location>
        <begin position="86"/>
        <end position="141"/>
    </location>
</feature>
<dbReference type="PROSITE" id="PS00118">
    <property type="entry name" value="PA2_HIS"/>
    <property type="match status" value="1"/>
</dbReference>
<feature type="disulfide bond" evidence="6">
    <location>
        <begin position="120"/>
        <end position="132"/>
    </location>
</feature>
<keyword evidence="8" id="KW-0443">Lipid metabolism</keyword>
<feature type="active site" evidence="4">
    <location>
        <position position="90"/>
    </location>
</feature>
<dbReference type="GO" id="GO:0016042">
    <property type="term" value="P:lipid catabolic process"/>
    <property type="evidence" value="ECO:0007669"/>
    <property type="project" value="InterPro"/>
</dbReference>
<feature type="domain" description="Phospholipase A2-like central" evidence="10">
    <location>
        <begin position="45"/>
        <end position="160"/>
    </location>
</feature>
<dbReference type="GeneID" id="129325459"/>
<dbReference type="PANTHER" id="PTHR11716:SF4">
    <property type="entry name" value="GROUP 10 SECRETORY PHOSPHOLIPASE A2"/>
    <property type="match status" value="1"/>
</dbReference>
<keyword evidence="9" id="KW-0812">Transmembrane</keyword>
<gene>
    <name evidence="12" type="primary">LOC129325459</name>
</gene>
<dbReference type="AlphaFoldDB" id="A0AA97J0K6"/>
<dbReference type="SUPFAM" id="SSF48619">
    <property type="entry name" value="Phospholipase A2, PLA2"/>
    <property type="match status" value="1"/>
</dbReference>
<feature type="binding site" evidence="5">
    <location>
        <position position="70"/>
    </location>
    <ligand>
        <name>Ca(2+)</name>
        <dbReference type="ChEBI" id="CHEBI:29108"/>
    </ligand>
</feature>
<dbReference type="FunFam" id="1.20.90.10:FF:000001">
    <property type="entry name" value="Basic phospholipase A2 homolog"/>
    <property type="match status" value="1"/>
</dbReference>
<comment type="subcellular location">
    <subcellularLocation>
        <location evidence="1 8">Secreted</location>
    </subcellularLocation>
</comment>
<dbReference type="InterPro" id="IPR016090">
    <property type="entry name" value="PLA2-like_dom"/>
</dbReference>
<keyword evidence="2 8" id="KW-0964">Secreted</keyword>
<dbReference type="GO" id="GO:0005576">
    <property type="term" value="C:extracellular region"/>
    <property type="evidence" value="ECO:0007669"/>
    <property type="project" value="UniProtKB-SubCell"/>
</dbReference>
<dbReference type="PROSITE" id="PS00119">
    <property type="entry name" value="PA2_ASP"/>
    <property type="match status" value="1"/>
</dbReference>
<dbReference type="GO" id="GO:0050482">
    <property type="term" value="P:arachidonate secretion"/>
    <property type="evidence" value="ECO:0007669"/>
    <property type="project" value="InterPro"/>
</dbReference>
<dbReference type="CDD" id="cd00125">
    <property type="entry name" value="PLA2c"/>
    <property type="match status" value="1"/>
</dbReference>
<keyword evidence="9" id="KW-0472">Membrane</keyword>
<protein>
    <recommendedName>
        <fullName evidence="8">Phospholipase A2</fullName>
        <ecNumber evidence="8">3.1.1.4</ecNumber>
    </recommendedName>
</protein>
<dbReference type="InterPro" id="IPR033113">
    <property type="entry name" value="PLA2_histidine"/>
</dbReference>
<keyword evidence="5" id="KW-0479">Metal-binding</keyword>
<dbReference type="GO" id="GO:0047498">
    <property type="term" value="F:calcium-dependent phospholipase A2 activity"/>
    <property type="evidence" value="ECO:0007669"/>
    <property type="project" value="TreeGrafter"/>
</dbReference>
<feature type="binding site" evidence="5">
    <location>
        <position position="72"/>
    </location>
    <ligand>
        <name>Ca(2+)</name>
        <dbReference type="ChEBI" id="CHEBI:29108"/>
    </ligand>
</feature>
<feature type="disulfide bond" evidence="6">
    <location>
        <begin position="102"/>
        <end position="127"/>
    </location>
</feature>
<dbReference type="Proteomes" id="UP001190640">
    <property type="component" value="Chromosome 3"/>
</dbReference>
<accession>A0AA97J0K6</accession>
<reference evidence="12" key="1">
    <citation type="submission" date="2025-08" db="UniProtKB">
        <authorList>
            <consortium name="RefSeq"/>
        </authorList>
    </citation>
    <scope>IDENTIFICATION</scope>
    <source>
        <tissue evidence="12">Blood</tissue>
    </source>
</reference>
<keyword evidence="5 8" id="KW-0106">Calcium</keyword>
<comment type="catalytic activity">
    <reaction evidence="8">
        <text>a 1,2-diacyl-sn-glycero-3-phosphocholine + H2O = a 1-acyl-sn-glycero-3-phosphocholine + a fatty acid + H(+)</text>
        <dbReference type="Rhea" id="RHEA:15801"/>
        <dbReference type="ChEBI" id="CHEBI:15377"/>
        <dbReference type="ChEBI" id="CHEBI:15378"/>
        <dbReference type="ChEBI" id="CHEBI:28868"/>
        <dbReference type="ChEBI" id="CHEBI:57643"/>
        <dbReference type="ChEBI" id="CHEBI:58168"/>
        <dbReference type="EC" id="3.1.1.4"/>
    </reaction>
</comment>
<dbReference type="SMART" id="SM00085">
    <property type="entry name" value="PA2c"/>
    <property type="match status" value="1"/>
</dbReference>
<evidence type="ECO:0000256" key="8">
    <source>
        <dbReference type="RuleBase" id="RU361236"/>
    </source>
</evidence>
<evidence type="ECO:0000313" key="11">
    <source>
        <dbReference type="Proteomes" id="UP001190640"/>
    </source>
</evidence>
<feature type="disulfide bond" evidence="6">
    <location>
        <begin position="71"/>
        <end position="87"/>
    </location>
</feature>
<proteinExistence type="inferred from homology"/>
<feature type="binding site" evidence="5">
    <location>
        <position position="74"/>
    </location>
    <ligand>
        <name>Ca(2+)</name>
        <dbReference type="ChEBI" id="CHEBI:29108"/>
    </ligand>
</feature>
<keyword evidence="3 6" id="KW-1015">Disulfide bond</keyword>
<sequence>MSVQERGWASHRADLPMEPWLVMLLFLQAVWNGVLGKTHSLHKRGLLELSGTIKCGTGRNPLAYLGYGCYCGLGGHGWPKDKTDWCCHGHDCCYGFAEEQGCSPKTTRYRWTCRRNTVVCDIVLDRCQQIVCQCDRDAAECWRSAAFNWRYILWPNFLCGQTHPMCTYNVNEDGKRRRKIFKN</sequence>
<dbReference type="GO" id="GO:0006644">
    <property type="term" value="P:phospholipid metabolic process"/>
    <property type="evidence" value="ECO:0007669"/>
    <property type="project" value="InterPro"/>
</dbReference>
<keyword evidence="11" id="KW-1185">Reference proteome</keyword>
<dbReference type="GO" id="GO:0005543">
    <property type="term" value="F:phospholipid binding"/>
    <property type="evidence" value="ECO:0007669"/>
    <property type="project" value="TreeGrafter"/>
</dbReference>
<keyword evidence="8" id="KW-0378">Hydrolase</keyword>
<dbReference type="PRINTS" id="PR00389">
    <property type="entry name" value="PHPHLIPASEA2"/>
</dbReference>
<evidence type="ECO:0000256" key="2">
    <source>
        <dbReference type="ARBA" id="ARBA00022525"/>
    </source>
</evidence>
<feature type="transmembrane region" description="Helical" evidence="9">
    <location>
        <begin position="20"/>
        <end position="36"/>
    </location>
</feature>
<evidence type="ECO:0000256" key="1">
    <source>
        <dbReference type="ARBA" id="ARBA00004613"/>
    </source>
</evidence>
<evidence type="ECO:0000256" key="5">
    <source>
        <dbReference type="PIRSR" id="PIRSR601211-2"/>
    </source>
</evidence>
<name>A0AA97J0K6_EUBMA</name>
<organism evidence="11 12">
    <name type="scientific">Eublepharis macularius</name>
    <name type="common">Leopard gecko</name>
    <name type="synonym">Cyrtodactylus macularius</name>
    <dbReference type="NCBI Taxonomy" id="481883"/>
    <lineage>
        <taxon>Eukaryota</taxon>
        <taxon>Metazoa</taxon>
        <taxon>Chordata</taxon>
        <taxon>Craniata</taxon>
        <taxon>Vertebrata</taxon>
        <taxon>Euteleostomi</taxon>
        <taxon>Lepidosauria</taxon>
        <taxon>Squamata</taxon>
        <taxon>Bifurcata</taxon>
        <taxon>Gekkota</taxon>
        <taxon>Eublepharidae</taxon>
        <taxon>Eublepharinae</taxon>
        <taxon>Eublepharis</taxon>
    </lineage>
</organism>
<feature type="disulfide bond" evidence="6">
    <location>
        <begin position="93"/>
        <end position="134"/>
    </location>
</feature>
<evidence type="ECO:0000256" key="9">
    <source>
        <dbReference type="SAM" id="Phobius"/>
    </source>
</evidence>
<evidence type="ECO:0000256" key="4">
    <source>
        <dbReference type="PIRSR" id="PIRSR601211-1"/>
    </source>
</evidence>
<evidence type="ECO:0000256" key="7">
    <source>
        <dbReference type="RuleBase" id="RU003654"/>
    </source>
</evidence>
<dbReference type="InterPro" id="IPR033112">
    <property type="entry name" value="PLA2_Asp_AS"/>
</dbReference>
<dbReference type="InterPro" id="IPR036444">
    <property type="entry name" value="PLipase_A2_dom_sf"/>
</dbReference>
<evidence type="ECO:0000256" key="3">
    <source>
        <dbReference type="ARBA" id="ARBA00023157"/>
    </source>
</evidence>
<dbReference type="Pfam" id="PF00068">
    <property type="entry name" value="Phospholip_A2_1"/>
    <property type="match status" value="1"/>
</dbReference>
<comment type="similarity">
    <text evidence="7">Belongs to the phospholipase A2 family.</text>
</comment>
<evidence type="ECO:0000256" key="6">
    <source>
        <dbReference type="PIRSR" id="PIRSR601211-3"/>
    </source>
</evidence>
<dbReference type="InterPro" id="IPR001211">
    <property type="entry name" value="PLA2"/>
</dbReference>
<feature type="disulfide bond" evidence="6">
    <location>
        <begin position="69"/>
        <end position="159"/>
    </location>
</feature>
<dbReference type="KEGG" id="emc:129325459"/>
<dbReference type="Gene3D" id="1.20.90.10">
    <property type="entry name" value="Phospholipase A2 domain"/>
    <property type="match status" value="1"/>
</dbReference>
<feature type="binding site" evidence="5">
    <location>
        <position position="91"/>
    </location>
    <ligand>
        <name>Ca(2+)</name>
        <dbReference type="ChEBI" id="CHEBI:29108"/>
    </ligand>
</feature>
<dbReference type="RefSeq" id="XP_054829087.1">
    <property type="nucleotide sequence ID" value="XM_054973112.1"/>
</dbReference>
<dbReference type="EC" id="3.1.1.4" evidence="8"/>
<keyword evidence="9" id="KW-1133">Transmembrane helix</keyword>
<feature type="disulfide bond" evidence="6">
    <location>
        <begin position="92"/>
        <end position="166"/>
    </location>
</feature>
<comment type="cofactor">
    <cofactor evidence="5">
        <name>Ca(2+)</name>
        <dbReference type="ChEBI" id="CHEBI:29108"/>
    </cofactor>
    <text evidence="5">Binds 1 Ca(2+) ion per subunit.</text>
</comment>
<evidence type="ECO:0000313" key="12">
    <source>
        <dbReference type="RefSeq" id="XP_054829087.1"/>
    </source>
</evidence>